<dbReference type="EMBL" id="VSSQ01067603">
    <property type="protein sequence ID" value="MPN19961.1"/>
    <property type="molecule type" value="Genomic_DNA"/>
</dbReference>
<proteinExistence type="predicted"/>
<evidence type="ECO:0000313" key="1">
    <source>
        <dbReference type="EMBL" id="MPN19961.1"/>
    </source>
</evidence>
<protein>
    <submittedName>
        <fullName evidence="1">Uncharacterized protein</fullName>
    </submittedName>
</protein>
<organism evidence="1">
    <name type="scientific">bioreactor metagenome</name>
    <dbReference type="NCBI Taxonomy" id="1076179"/>
    <lineage>
        <taxon>unclassified sequences</taxon>
        <taxon>metagenomes</taxon>
        <taxon>ecological metagenomes</taxon>
    </lineage>
</organism>
<name>A0A645FZI3_9ZZZZ</name>
<accession>A0A645FZI3</accession>
<reference evidence="1" key="1">
    <citation type="submission" date="2019-08" db="EMBL/GenBank/DDBJ databases">
        <authorList>
            <person name="Kucharzyk K."/>
            <person name="Murdoch R.W."/>
            <person name="Higgins S."/>
            <person name="Loffler F."/>
        </authorList>
    </citation>
    <scope>NUCLEOTIDE SEQUENCE</scope>
</reference>
<gene>
    <name evidence="1" type="ORF">SDC9_167336</name>
</gene>
<dbReference type="AlphaFoldDB" id="A0A645FZI3"/>
<comment type="caution">
    <text evidence="1">The sequence shown here is derived from an EMBL/GenBank/DDBJ whole genome shotgun (WGS) entry which is preliminary data.</text>
</comment>
<sequence>MVPDSGEDPTLACRAPLRRTIPCRHIPLRFFLGRPSVRLHSLMLLSSFPYLFTCPLFDFPSIEIDHGAVF</sequence>